<accession>K1UKL2</accession>
<proteinExistence type="predicted"/>
<dbReference type="AlphaFoldDB" id="K1UKL2"/>
<protein>
    <submittedName>
        <fullName evidence="1">Uncharacterized protein</fullName>
    </submittedName>
</protein>
<sequence length="112" mass="13075">DDRMENTQKNIEENLQSSKKHSYNLHSPGVRTYKDSVFCRIFNEKKELLSLYNALNMSHYENPDDLEIITLDNALFLQMKNDVAFLINTTEMCLIEHSSTVCLNYPLRSLLT</sequence>
<comment type="caution">
    <text evidence="1">The sequence shown here is derived from an EMBL/GenBank/DDBJ whole genome shotgun (WGS) entry which is preliminary data.</text>
</comment>
<organism evidence="1">
    <name type="scientific">human gut metagenome</name>
    <dbReference type="NCBI Taxonomy" id="408170"/>
    <lineage>
        <taxon>unclassified sequences</taxon>
        <taxon>metagenomes</taxon>
        <taxon>organismal metagenomes</taxon>
    </lineage>
</organism>
<feature type="non-terminal residue" evidence="1">
    <location>
        <position position="1"/>
    </location>
</feature>
<gene>
    <name evidence="1" type="ORF">LEA_06959</name>
</gene>
<name>K1UKL2_9ZZZZ</name>
<reference evidence="1" key="1">
    <citation type="journal article" date="2013" name="Environ. Microbiol.">
        <title>Microbiota from the distal guts of lean and obese adolescents exhibit partial functional redundancy besides clear differences in community structure.</title>
        <authorList>
            <person name="Ferrer M."/>
            <person name="Ruiz A."/>
            <person name="Lanza F."/>
            <person name="Haange S.B."/>
            <person name="Oberbach A."/>
            <person name="Till H."/>
            <person name="Bargiela R."/>
            <person name="Campoy C."/>
            <person name="Segura M.T."/>
            <person name="Richter M."/>
            <person name="von Bergen M."/>
            <person name="Seifert J."/>
            <person name="Suarez A."/>
        </authorList>
    </citation>
    <scope>NUCLEOTIDE SEQUENCE</scope>
</reference>
<evidence type="ECO:0000313" key="1">
    <source>
        <dbReference type="EMBL" id="EKC72011.1"/>
    </source>
</evidence>
<dbReference type="EMBL" id="AJWY01004567">
    <property type="protein sequence ID" value="EKC72011.1"/>
    <property type="molecule type" value="Genomic_DNA"/>
</dbReference>